<feature type="compositionally biased region" description="Polar residues" evidence="2">
    <location>
        <begin position="871"/>
        <end position="898"/>
    </location>
</feature>
<dbReference type="EMBL" id="GG662711">
    <property type="protein sequence ID" value="EAR94757.1"/>
    <property type="molecule type" value="Genomic_DNA"/>
</dbReference>
<keyword evidence="1" id="KW-0175">Coiled coil</keyword>
<feature type="region of interest" description="Disordered" evidence="2">
    <location>
        <begin position="982"/>
        <end position="1019"/>
    </location>
</feature>
<feature type="region of interest" description="Disordered" evidence="2">
    <location>
        <begin position="489"/>
        <end position="515"/>
    </location>
</feature>
<organism evidence="3 4">
    <name type="scientific">Tetrahymena thermophila (strain SB210)</name>
    <dbReference type="NCBI Taxonomy" id="312017"/>
    <lineage>
        <taxon>Eukaryota</taxon>
        <taxon>Sar</taxon>
        <taxon>Alveolata</taxon>
        <taxon>Ciliophora</taxon>
        <taxon>Intramacronucleata</taxon>
        <taxon>Oligohymenophorea</taxon>
        <taxon>Hymenostomatida</taxon>
        <taxon>Tetrahymenina</taxon>
        <taxon>Tetrahymenidae</taxon>
        <taxon>Tetrahymena</taxon>
    </lineage>
</organism>
<feature type="compositionally biased region" description="Basic and acidic residues" evidence="2">
    <location>
        <begin position="50"/>
        <end position="72"/>
    </location>
</feature>
<feature type="compositionally biased region" description="Polar residues" evidence="2">
    <location>
        <begin position="258"/>
        <end position="272"/>
    </location>
</feature>
<feature type="coiled-coil region" evidence="1">
    <location>
        <begin position="78"/>
        <end position="105"/>
    </location>
</feature>
<accession>Q23E30</accession>
<evidence type="ECO:0000313" key="3">
    <source>
        <dbReference type="EMBL" id="EAR94757.1"/>
    </source>
</evidence>
<dbReference type="RefSeq" id="XP_001015002.1">
    <property type="nucleotide sequence ID" value="XM_001015002.1"/>
</dbReference>
<feature type="compositionally biased region" description="Acidic residues" evidence="2">
    <location>
        <begin position="1000"/>
        <end position="1012"/>
    </location>
</feature>
<dbReference type="GeneID" id="7825920"/>
<protein>
    <submittedName>
        <fullName evidence="3">Uncharacterized protein</fullName>
    </submittedName>
</protein>
<dbReference type="Proteomes" id="UP000009168">
    <property type="component" value="Unassembled WGS sequence"/>
</dbReference>
<evidence type="ECO:0000256" key="1">
    <source>
        <dbReference type="SAM" id="Coils"/>
    </source>
</evidence>
<feature type="compositionally biased region" description="Low complexity" evidence="2">
    <location>
        <begin position="549"/>
        <end position="577"/>
    </location>
</feature>
<feature type="region of interest" description="Disordered" evidence="2">
    <location>
        <begin position="15"/>
        <end position="75"/>
    </location>
</feature>
<feature type="compositionally biased region" description="Acidic residues" evidence="2">
    <location>
        <begin position="351"/>
        <end position="360"/>
    </location>
</feature>
<dbReference type="HOGENOM" id="CLU_247232_0_0_1"/>
<feature type="compositionally biased region" description="Basic and acidic residues" evidence="2">
    <location>
        <begin position="30"/>
        <end position="39"/>
    </location>
</feature>
<feature type="compositionally biased region" description="Basic and acidic residues" evidence="2">
    <location>
        <begin position="243"/>
        <end position="257"/>
    </location>
</feature>
<feature type="region of interest" description="Disordered" evidence="2">
    <location>
        <begin position="323"/>
        <end position="363"/>
    </location>
</feature>
<sequence>MGQCLSVCEKLFQKAKGKGKNQKKSNQLDGNKENLKKPFLDSSNYIQGDRGGDDSDGEQRKRIGDIYGDQRKQSISIEMQERRVMAERQRELDEMEKEELEEQKRWSQLRKDLALSKTYTTISNLTSPQIITLQNSEKIGYKINKINPNDRFILETVVPPQSSSHSQQMNSNDFLKTKKADYYQQKQQQQQSDFDSKYQKQLILQNQKQGLSSVSTQEQAEKEEEDHNQEEKPKRSVRNISYSKRESQRKRDSKRQNQVESYQNVIIPNSLVQKKERNNDQRGFKDIEEQVNNEQSISGSQIEIDEFKNEKWKHIDPKNQIVLQDRYSSESFPPKTEVSMNKNEQEGKDDNDQEEEDEENIQQKEEKLNQIRKSLQQMNLTRNSTFQIHGGQTHYNPSHTQQSAFSQQGMGHPISVPSFVQDFSKISSIPLPQAQSVSQNLNQFGIDETDLSLLLADSQKNSIFVGNNQQNFKDSKFLLDESIIHPIKHLPSTNGVPLQNGDQLDSDNSSRKEEENICVMKKQQSINDLILLLQQATTTYPQNGKKIYNDNNHSKQQNNNCSQQQDAQQIQRSSVRSVRSESGKLFKQKSKEDEIDYEKEKQIQEQIDNSKGSFPQFQISSSSSIAGINSKKDQFAVEDQISSNKQQLQSRKGSKTNMNKQNILKQSQENIKSVHNSEENLLPIKEIKEEESKCIGEMSATNQYSNTNNNNNNNNNKMIEAHEFSFCAEKQNDNNNIEESKMTQPIQTADLTQKSETSPDEANSLQNESNQQQSQKNKQNQQFNNQSDTFSYQTSPSKKQRKFSDSSQDQDQNNQKQEEFNIFSNRFSLRQPSKKPLAAKVQAENISIVIQDPRNVTTEQFVFTIHPYNSKQPTQQQASVSHRDSVLSQSNGESTLNKTMPHHHKSLLENTNRVIMQKRPSRKSLQQSSSAGSIAQNLSKFMNNTQPLQANSIQSETDNKGSTDQIESGEVHSFSLKNSYQQASKNKLQEIPIKEHKDEDIEDDKSQEEEEKNDNPQIINQKIESREQKALQELKQQVPGESTQNLQSLTENENKIIQEDQELPQQVFNQQDQVFKNGNQQTEEEEEKQSINEIIHSPLPHLSFQMNTSNNHDFNTIGHGITHCDSYNNFNMAQQNIDEEENAMNSISSPQIGPRSLQDSNRASQKYFSVQSGTNMVNPNSQRNIQLQNTNSYSDSPFYTCFNTPQISNNASKRESQYAEPRLLSQQEFQQRKSMINESKQISYYRKTSAYQQYYDCDSYQLQVIDGDQLQNRDLLEQPELYMQWLNSLNKKTPESFSNEANYQFEIIKQETYQDFLYKFEQEYFYNLELFDPIIQSKTCNIYFRSEISLNQERLYIITGEYYVNTSSYAAFYNFKNSASIQTILNSYDYIYSINEDIQNTVLYANCSSRYLEKPCEFVYLKHFSFLQYNNEAGNNGEQPEQAHFVEQMCEIDISLNSEEIEQFVKKNKKSNNVRGELFSGNIATYIPETNQIKVEILIEQNFHNAINTQQAKSMFTDMFTNYIKKLNYAFP</sequence>
<feature type="compositionally biased region" description="Polar residues" evidence="2">
    <location>
        <begin position="491"/>
        <end position="507"/>
    </location>
</feature>
<dbReference type="OMA" id="EENICVM"/>
<dbReference type="InParanoid" id="Q23E30"/>
<feature type="compositionally biased region" description="Basic and acidic residues" evidence="2">
    <location>
        <begin position="578"/>
        <end position="599"/>
    </location>
</feature>
<feature type="compositionally biased region" description="Low complexity" evidence="2">
    <location>
        <begin position="763"/>
        <end position="787"/>
    </location>
</feature>
<feature type="compositionally biased region" description="Low complexity" evidence="2">
    <location>
        <begin position="805"/>
        <end position="815"/>
    </location>
</feature>
<keyword evidence="4" id="KW-1185">Reference proteome</keyword>
<feature type="compositionally biased region" description="Polar residues" evidence="2">
    <location>
        <begin position="640"/>
        <end position="659"/>
    </location>
</feature>
<feature type="compositionally biased region" description="Polar residues" evidence="2">
    <location>
        <begin position="207"/>
        <end position="216"/>
    </location>
</feature>
<feature type="region of interest" description="Disordered" evidence="2">
    <location>
        <begin position="871"/>
        <end position="903"/>
    </location>
</feature>
<reference evidence="4" key="1">
    <citation type="journal article" date="2006" name="PLoS Biol.">
        <title>Macronuclear genome sequence of the ciliate Tetrahymena thermophila, a model eukaryote.</title>
        <authorList>
            <person name="Eisen J.A."/>
            <person name="Coyne R.S."/>
            <person name="Wu M."/>
            <person name="Wu D."/>
            <person name="Thiagarajan M."/>
            <person name="Wortman J.R."/>
            <person name="Badger J.H."/>
            <person name="Ren Q."/>
            <person name="Amedeo P."/>
            <person name="Jones K.M."/>
            <person name="Tallon L.J."/>
            <person name="Delcher A.L."/>
            <person name="Salzberg S.L."/>
            <person name="Silva J.C."/>
            <person name="Haas B.J."/>
            <person name="Majoros W.H."/>
            <person name="Farzad M."/>
            <person name="Carlton J.M."/>
            <person name="Smith R.K. Jr."/>
            <person name="Garg J."/>
            <person name="Pearlman R.E."/>
            <person name="Karrer K.M."/>
            <person name="Sun L."/>
            <person name="Manning G."/>
            <person name="Elde N.C."/>
            <person name="Turkewitz A.P."/>
            <person name="Asai D.J."/>
            <person name="Wilkes D.E."/>
            <person name="Wang Y."/>
            <person name="Cai H."/>
            <person name="Collins K."/>
            <person name="Stewart B.A."/>
            <person name="Lee S.R."/>
            <person name="Wilamowska K."/>
            <person name="Weinberg Z."/>
            <person name="Ruzzo W.L."/>
            <person name="Wloga D."/>
            <person name="Gaertig J."/>
            <person name="Frankel J."/>
            <person name="Tsao C.-C."/>
            <person name="Gorovsky M.A."/>
            <person name="Keeling P.J."/>
            <person name="Waller R.F."/>
            <person name="Patron N.J."/>
            <person name="Cherry J.M."/>
            <person name="Stover N.A."/>
            <person name="Krieger C.J."/>
            <person name="del Toro C."/>
            <person name="Ryder H.F."/>
            <person name="Williamson S.C."/>
            <person name="Barbeau R.A."/>
            <person name="Hamilton E.P."/>
            <person name="Orias E."/>
        </authorList>
    </citation>
    <scope>NUCLEOTIDE SEQUENCE [LARGE SCALE GENOMIC DNA]</scope>
    <source>
        <strain evidence="4">SB210</strain>
    </source>
</reference>
<feature type="region of interest" description="Disordered" evidence="2">
    <location>
        <begin position="543"/>
        <end position="599"/>
    </location>
</feature>
<gene>
    <name evidence="3" type="ORF">TTHERM_00672250</name>
</gene>
<proteinExistence type="predicted"/>
<feature type="region of interest" description="Disordered" evidence="2">
    <location>
        <begin position="750"/>
        <end position="815"/>
    </location>
</feature>
<evidence type="ECO:0000256" key="2">
    <source>
        <dbReference type="SAM" id="MobiDB-lite"/>
    </source>
</evidence>
<dbReference type="KEGG" id="tet:TTHERM_00672250"/>
<evidence type="ECO:0000313" key="4">
    <source>
        <dbReference type="Proteomes" id="UP000009168"/>
    </source>
</evidence>
<feature type="region of interest" description="Disordered" evidence="2">
    <location>
        <begin position="639"/>
        <end position="659"/>
    </location>
</feature>
<feature type="region of interest" description="Disordered" evidence="2">
    <location>
        <begin position="207"/>
        <end position="278"/>
    </location>
</feature>
<name>Q23E30_TETTS</name>